<keyword evidence="1" id="KW-0805">Transcription regulation</keyword>
<name>X7F470_9RHOB</name>
<dbReference type="PANTHER" id="PTHR44688">
    <property type="entry name" value="DNA-BINDING TRANSCRIPTIONAL ACTIVATOR DEVR_DOSR"/>
    <property type="match status" value="1"/>
</dbReference>
<dbReference type="Gene3D" id="3.40.50.2300">
    <property type="match status" value="1"/>
</dbReference>
<accession>X7F470</accession>
<protein>
    <recommendedName>
        <fullName evidence="4">HTH luxR-type domain-containing protein</fullName>
    </recommendedName>
</protein>
<keyword evidence="2" id="KW-0238">DNA-binding</keyword>
<dbReference type="Proteomes" id="UP000023430">
    <property type="component" value="Unassembled WGS sequence"/>
</dbReference>
<dbReference type="InterPro" id="IPR000792">
    <property type="entry name" value="Tscrpt_reg_LuxR_C"/>
</dbReference>
<dbReference type="PANTHER" id="PTHR44688:SF16">
    <property type="entry name" value="DNA-BINDING TRANSCRIPTIONAL ACTIVATOR DEVR_DOSR"/>
    <property type="match status" value="1"/>
</dbReference>
<dbReference type="GO" id="GO:0003677">
    <property type="term" value="F:DNA binding"/>
    <property type="evidence" value="ECO:0007669"/>
    <property type="project" value="UniProtKB-KW"/>
</dbReference>
<reference evidence="5 6" key="1">
    <citation type="submission" date="2014-01" db="EMBL/GenBank/DDBJ databases">
        <title>Roseivivax isoporae LMG 25204 Genome Sequencing.</title>
        <authorList>
            <person name="Lai Q."/>
            <person name="Li G."/>
            <person name="Shao Z."/>
        </authorList>
    </citation>
    <scope>NUCLEOTIDE SEQUENCE [LARGE SCALE GENOMIC DNA]</scope>
    <source>
        <strain evidence="5 6">LMG 25204</strain>
    </source>
</reference>
<dbReference type="PRINTS" id="PR00038">
    <property type="entry name" value="HTHLUXR"/>
</dbReference>
<evidence type="ECO:0000259" key="4">
    <source>
        <dbReference type="PROSITE" id="PS50043"/>
    </source>
</evidence>
<evidence type="ECO:0000313" key="5">
    <source>
        <dbReference type="EMBL" id="ETX26869.1"/>
    </source>
</evidence>
<evidence type="ECO:0000256" key="1">
    <source>
        <dbReference type="ARBA" id="ARBA00023015"/>
    </source>
</evidence>
<dbReference type="CDD" id="cd06170">
    <property type="entry name" value="LuxR_C_like"/>
    <property type="match status" value="1"/>
</dbReference>
<evidence type="ECO:0000313" key="6">
    <source>
        <dbReference type="Proteomes" id="UP000023430"/>
    </source>
</evidence>
<evidence type="ECO:0000256" key="2">
    <source>
        <dbReference type="ARBA" id="ARBA00023125"/>
    </source>
</evidence>
<keyword evidence="3" id="KW-0804">Transcription</keyword>
<dbReference type="SMART" id="SM00421">
    <property type="entry name" value="HTH_LUXR"/>
    <property type="match status" value="1"/>
</dbReference>
<dbReference type="EMBL" id="JAME01000050">
    <property type="protein sequence ID" value="ETX26869.1"/>
    <property type="molecule type" value="Genomic_DNA"/>
</dbReference>
<dbReference type="RefSeq" id="WP_051492227.1">
    <property type="nucleotide sequence ID" value="NZ_JAME01000050.1"/>
</dbReference>
<dbReference type="Pfam" id="PF00196">
    <property type="entry name" value="GerE"/>
    <property type="match status" value="1"/>
</dbReference>
<dbReference type="STRING" id="1449351.RISW2_18715"/>
<dbReference type="GO" id="GO:0006355">
    <property type="term" value="P:regulation of DNA-templated transcription"/>
    <property type="evidence" value="ECO:0007669"/>
    <property type="project" value="InterPro"/>
</dbReference>
<dbReference type="OrthoDB" id="9782655at2"/>
<feature type="domain" description="HTH luxR-type" evidence="4">
    <location>
        <begin position="151"/>
        <end position="216"/>
    </location>
</feature>
<proteinExistence type="predicted"/>
<sequence length="217" mass="23079">MATACKTSGSAGILIVDESLILVHAIADAVSRQPDMQGLGRSAPHCIPRDIPTSPPPTIAVLNPLQGDLAPSDLVQHFREDRGVQDLVAYLPQDAACAAHACLRAGFAAVVSRDRSMDKLVTAISTVLADGIYADEQYGPLSDTMIAPEPKAQDPFGLTPREQSVLEGVARGASSKEVARDLGISPKTVETHRARAMRKLGLTARSELVEHSRLNGW</sequence>
<dbReference type="AlphaFoldDB" id="X7F470"/>
<dbReference type="SUPFAM" id="SSF46894">
    <property type="entry name" value="C-terminal effector domain of the bipartite response regulators"/>
    <property type="match status" value="1"/>
</dbReference>
<comment type="caution">
    <text evidence="5">The sequence shown here is derived from an EMBL/GenBank/DDBJ whole genome shotgun (WGS) entry which is preliminary data.</text>
</comment>
<dbReference type="PROSITE" id="PS50043">
    <property type="entry name" value="HTH_LUXR_2"/>
    <property type="match status" value="1"/>
</dbReference>
<gene>
    <name evidence="5" type="ORF">RISW2_18715</name>
</gene>
<keyword evidence="6" id="KW-1185">Reference proteome</keyword>
<organism evidence="5 6">
    <name type="scientific">Roseivivax isoporae LMG 25204</name>
    <dbReference type="NCBI Taxonomy" id="1449351"/>
    <lineage>
        <taxon>Bacteria</taxon>
        <taxon>Pseudomonadati</taxon>
        <taxon>Pseudomonadota</taxon>
        <taxon>Alphaproteobacteria</taxon>
        <taxon>Rhodobacterales</taxon>
        <taxon>Roseobacteraceae</taxon>
        <taxon>Roseivivax</taxon>
    </lineage>
</organism>
<dbReference type="InterPro" id="IPR016032">
    <property type="entry name" value="Sig_transdc_resp-reg_C-effctor"/>
</dbReference>
<evidence type="ECO:0000256" key="3">
    <source>
        <dbReference type="ARBA" id="ARBA00023163"/>
    </source>
</evidence>
<dbReference type="PROSITE" id="PS00622">
    <property type="entry name" value="HTH_LUXR_1"/>
    <property type="match status" value="1"/>
</dbReference>
<dbReference type="eggNOG" id="COG2197">
    <property type="taxonomic scope" value="Bacteria"/>
</dbReference>